<dbReference type="GO" id="GO:0061665">
    <property type="term" value="F:SUMO ligase activity"/>
    <property type="evidence" value="ECO:0007669"/>
    <property type="project" value="TreeGrafter"/>
</dbReference>
<protein>
    <recommendedName>
        <fullName evidence="7">SP-RING-type domain-containing protein</fullName>
    </recommendedName>
</protein>
<feature type="compositionally biased region" description="Low complexity" evidence="6">
    <location>
        <begin position="171"/>
        <end position="188"/>
    </location>
</feature>
<name>A0A439D5A8_9PEZI</name>
<evidence type="ECO:0000256" key="6">
    <source>
        <dbReference type="SAM" id="MobiDB-lite"/>
    </source>
</evidence>
<proteinExistence type="predicted"/>
<dbReference type="STRING" id="363999.A0A439D5A8"/>
<evidence type="ECO:0000256" key="5">
    <source>
        <dbReference type="SAM" id="Coils"/>
    </source>
</evidence>
<accession>A0A439D5A8</accession>
<feature type="compositionally biased region" description="Low complexity" evidence="6">
    <location>
        <begin position="545"/>
        <end position="569"/>
    </location>
</feature>
<dbReference type="PANTHER" id="PTHR10782:SF4">
    <property type="entry name" value="TONALLI, ISOFORM E"/>
    <property type="match status" value="1"/>
</dbReference>
<feature type="compositionally biased region" description="Pro residues" evidence="6">
    <location>
        <begin position="62"/>
        <end position="79"/>
    </location>
</feature>
<feature type="compositionally biased region" description="Polar residues" evidence="6">
    <location>
        <begin position="772"/>
        <end position="790"/>
    </location>
</feature>
<dbReference type="AlphaFoldDB" id="A0A439D5A8"/>
<dbReference type="InterPro" id="IPR004181">
    <property type="entry name" value="Znf_MIZ"/>
</dbReference>
<organism evidence="8 9">
    <name type="scientific">Xylaria grammica</name>
    <dbReference type="NCBI Taxonomy" id="363999"/>
    <lineage>
        <taxon>Eukaryota</taxon>
        <taxon>Fungi</taxon>
        <taxon>Dikarya</taxon>
        <taxon>Ascomycota</taxon>
        <taxon>Pezizomycotina</taxon>
        <taxon>Sordariomycetes</taxon>
        <taxon>Xylariomycetidae</taxon>
        <taxon>Xylariales</taxon>
        <taxon>Xylariaceae</taxon>
        <taxon>Xylaria</taxon>
    </lineage>
</organism>
<feature type="compositionally biased region" description="Acidic residues" evidence="6">
    <location>
        <begin position="1225"/>
        <end position="1236"/>
    </location>
</feature>
<evidence type="ECO:0000256" key="4">
    <source>
        <dbReference type="PROSITE-ProRule" id="PRU00452"/>
    </source>
</evidence>
<keyword evidence="3" id="KW-0862">Zinc</keyword>
<keyword evidence="1" id="KW-0479">Metal-binding</keyword>
<reference evidence="8 9" key="1">
    <citation type="submission" date="2018-12" db="EMBL/GenBank/DDBJ databases">
        <title>Draft genome sequence of Xylaria grammica IHI A82.</title>
        <authorList>
            <person name="Buettner E."/>
            <person name="Kellner H."/>
        </authorList>
    </citation>
    <scope>NUCLEOTIDE SEQUENCE [LARGE SCALE GENOMIC DNA]</scope>
    <source>
        <strain evidence="8 9">IHI A82</strain>
    </source>
</reference>
<evidence type="ECO:0000256" key="1">
    <source>
        <dbReference type="ARBA" id="ARBA00022723"/>
    </source>
</evidence>
<dbReference type="PROSITE" id="PS51044">
    <property type="entry name" value="ZF_SP_RING"/>
    <property type="match status" value="1"/>
</dbReference>
<feature type="domain" description="SP-RING-type" evidence="7">
    <location>
        <begin position="1099"/>
        <end position="1202"/>
    </location>
</feature>
<evidence type="ECO:0000313" key="9">
    <source>
        <dbReference type="Proteomes" id="UP000286045"/>
    </source>
</evidence>
<feature type="region of interest" description="Disordered" evidence="6">
    <location>
        <begin position="842"/>
        <end position="866"/>
    </location>
</feature>
<dbReference type="Proteomes" id="UP000286045">
    <property type="component" value="Unassembled WGS sequence"/>
</dbReference>
<feature type="region of interest" description="Disordered" evidence="6">
    <location>
        <begin position="220"/>
        <end position="292"/>
    </location>
</feature>
<comment type="caution">
    <text evidence="8">The sequence shown here is derived from an EMBL/GenBank/DDBJ whole genome shotgun (WGS) entry which is preliminary data.</text>
</comment>
<evidence type="ECO:0000313" key="8">
    <source>
        <dbReference type="EMBL" id="RWA09584.1"/>
    </source>
</evidence>
<feature type="region of interest" description="Disordered" evidence="6">
    <location>
        <begin position="739"/>
        <end position="790"/>
    </location>
</feature>
<feature type="region of interest" description="Disordered" evidence="6">
    <location>
        <begin position="49"/>
        <end position="190"/>
    </location>
</feature>
<feature type="compositionally biased region" description="Polar residues" evidence="6">
    <location>
        <begin position="119"/>
        <end position="140"/>
    </location>
</feature>
<feature type="compositionally biased region" description="Low complexity" evidence="6">
    <location>
        <begin position="80"/>
        <end position="91"/>
    </location>
</feature>
<sequence length="1261" mass="139475">MAPTGGTVASLGGGKGRGHGPNHSSLPVALDGSQVAASNSTLNAWVGGRRQPSWLANATPVQPTPRPPRPPPIPVPPIAAGPATEMVSSQPQPQPKPQPQSQSQPQSRPPHQPRRQSQHNNQAQARSSDQTSHQPVQSPPASLHPQPAASQPSQAVTAPGPPRLSTSSTDPVLLSSAPSEEPSPCLSLHNSLNTLNPYPVGSHNDPPTTDAQFVLDSHVNSQSLSSPPSRDLAPPVNNGQVASPRGTVQVHPPLTASSSREMALNTPPTPTVAGSGNAGPTPQDTSRPITSKRRRVENSALVFLEIHKAQTRLDGYLQEVGGELGLEEVVERPRFLLLQKACRDGDLFFIALHQLFCSWTASQVSVHRLCDENVHDTSLVDNAFGIMGTVLKANSKLREAILQWFAGFPAPLVTLQLDRFYARVIHQVLDFLICVSRKWSIVNHDHLLRGYPLLMSELINTFRLYSPILQSIVFRASRRTLGVHDQPMGIRLDDLFRADQEKHRQHDGAYSLRLEGVAYDEYNNSLIQNYVSLVTRYKSTSHVRSSNSPSIPPTSTAHSSGASSPSMAGEHLQADMTHGIRPAPPPINTGRVVPSSGQSIHSPSPTYSPIAPPPPSVITNNTTTITPQFAAMTSHVLPSSPAVGITTSSYQSANIFQQGQYRTSNLHTQQSIQPQHYDHFRQQQLQQQQLQQQQLQQQKLQQQQLQQHRIQQQHQQLQQLQQQQHQQQSQLEWQFQHQQLHHHQLHHQQQQFQYLHRKRSQPGAAPSPRPSPVQTTRSLPGQGSPTGQLSAQFQNFNSQPVPAAPFRNLAPFPGSPNLAHQPGLVDPLLSPRAVNAVQPNNVRPRSLVGPQRQPAQASDRLIPPSGFRINLQDYPHTPYEKRSVDHSLHQAHLRSPRRIPKVLSTASPERHYQAIKEFALEPTPVPPQPYLYEFTFNIPDTVYEKLTLNERVAGEILPVSRYSNGSLRIRARCCNQPTTTDSISDHVWVTTETTWPDHIFMSLNDQVVEIKRKQHHSKDLPVELSSLVHIGVNTLSISILVPNTQRKQQNPYFAVEIVEVLSHSAVVQMVHVSGSRPANETREMIRRRLAGCLPGLTGDDNDLEIPSDGISIDLADPFTSTIFTVPVRGKACTHLECFDLENWLNTRLAKKSPCVCNGLNCRCPKEPSFVDKWRCPFCDGDARPYSLRIDEFLVEIRSRLEKDKQLRTKSITVFADGSWKTNDPAGDDDSDTESDDNGTRATSRAASKPSVPRNIIELDDE</sequence>
<evidence type="ECO:0000256" key="3">
    <source>
        <dbReference type="ARBA" id="ARBA00022833"/>
    </source>
</evidence>
<feature type="region of interest" description="Disordered" evidence="6">
    <location>
        <begin position="542"/>
        <end position="614"/>
    </location>
</feature>
<keyword evidence="9" id="KW-1185">Reference proteome</keyword>
<feature type="coiled-coil region" evidence="5">
    <location>
        <begin position="683"/>
        <end position="730"/>
    </location>
</feature>
<evidence type="ECO:0000259" key="7">
    <source>
        <dbReference type="PROSITE" id="PS51044"/>
    </source>
</evidence>
<dbReference type="GO" id="GO:0016925">
    <property type="term" value="P:protein sumoylation"/>
    <property type="evidence" value="ECO:0007669"/>
    <property type="project" value="TreeGrafter"/>
</dbReference>
<feature type="region of interest" description="Disordered" evidence="6">
    <location>
        <begin position="1"/>
        <end position="32"/>
    </location>
</feature>
<evidence type="ECO:0000256" key="2">
    <source>
        <dbReference type="ARBA" id="ARBA00022771"/>
    </source>
</evidence>
<dbReference type="InterPro" id="IPR013083">
    <property type="entry name" value="Znf_RING/FYVE/PHD"/>
</dbReference>
<dbReference type="Gene3D" id="3.30.40.10">
    <property type="entry name" value="Zinc/RING finger domain, C3HC4 (zinc finger)"/>
    <property type="match status" value="1"/>
</dbReference>
<dbReference type="GO" id="GO:0000785">
    <property type="term" value="C:chromatin"/>
    <property type="evidence" value="ECO:0007669"/>
    <property type="project" value="TreeGrafter"/>
</dbReference>
<dbReference type="PANTHER" id="PTHR10782">
    <property type="entry name" value="ZINC FINGER MIZ DOMAIN-CONTAINING PROTEIN"/>
    <property type="match status" value="1"/>
</dbReference>
<keyword evidence="2 4" id="KW-0863">Zinc-finger</keyword>
<feature type="compositionally biased region" description="Polar residues" evidence="6">
    <location>
        <begin position="272"/>
        <end position="289"/>
    </location>
</feature>
<dbReference type="EMBL" id="RYZI01000148">
    <property type="protein sequence ID" value="RWA09584.1"/>
    <property type="molecule type" value="Genomic_DNA"/>
</dbReference>
<keyword evidence="5" id="KW-0175">Coiled coil</keyword>
<gene>
    <name evidence="8" type="ORF">EKO27_g5526</name>
</gene>
<dbReference type="GO" id="GO:0008270">
    <property type="term" value="F:zinc ion binding"/>
    <property type="evidence" value="ECO:0007669"/>
    <property type="project" value="UniProtKB-KW"/>
</dbReference>
<feature type="region of interest" description="Disordered" evidence="6">
    <location>
        <begin position="1217"/>
        <end position="1261"/>
    </location>
</feature>